<keyword evidence="2" id="KW-0732">Signal</keyword>
<evidence type="ECO:0000259" key="3">
    <source>
        <dbReference type="Pfam" id="PF16403"/>
    </source>
</evidence>
<evidence type="ECO:0000256" key="2">
    <source>
        <dbReference type="SAM" id="SignalP"/>
    </source>
</evidence>
<dbReference type="Pfam" id="PF16403">
    <property type="entry name" value="Bact_surface_Ig-like"/>
    <property type="match status" value="1"/>
</dbReference>
<dbReference type="InterPro" id="IPR013783">
    <property type="entry name" value="Ig-like_fold"/>
</dbReference>
<dbReference type="Gene3D" id="2.60.40.10">
    <property type="entry name" value="Immunoglobulins"/>
    <property type="match status" value="2"/>
</dbReference>
<feature type="domain" description="Pesticidal crystal protein Cry22Aa Ig-like" evidence="3">
    <location>
        <begin position="1376"/>
        <end position="1432"/>
    </location>
</feature>
<reference evidence="4 5" key="1">
    <citation type="journal article" date="2023" name="Microbiol. Spectr.">
        <title>Symbiosis of Carpenter Bees with Uncharacterized Lactic Acid Bacteria Showing NAD Auxotrophy.</title>
        <authorList>
            <person name="Kawasaki S."/>
            <person name="Ozawa K."/>
            <person name="Mori T."/>
            <person name="Yamamoto A."/>
            <person name="Ito M."/>
            <person name="Ohkuma M."/>
            <person name="Sakamoto M."/>
            <person name="Matsutani M."/>
        </authorList>
    </citation>
    <scope>NUCLEOTIDE SEQUENCE [LARGE SCALE GENOMIC DNA]</scope>
    <source>
        <strain evidence="4 5">KimC2</strain>
    </source>
</reference>
<dbReference type="InterPro" id="IPR032179">
    <property type="entry name" value="Cry22Aa_Ig-like"/>
</dbReference>
<accession>A0AAU9CMN5</accession>
<dbReference type="Proteomes" id="UP001321804">
    <property type="component" value="Chromosome"/>
</dbReference>
<evidence type="ECO:0000313" key="5">
    <source>
        <dbReference type="Proteomes" id="UP001321804"/>
    </source>
</evidence>
<name>A0AAU9CMN5_9LACO</name>
<protein>
    <recommendedName>
        <fullName evidence="3">Pesticidal crystal protein Cry22Aa Ig-like domain-containing protein</fullName>
    </recommendedName>
</protein>
<dbReference type="EMBL" id="AP026801">
    <property type="protein sequence ID" value="BDR55447.1"/>
    <property type="molecule type" value="Genomic_DNA"/>
</dbReference>
<gene>
    <name evidence="4" type="ORF">KIMC2_00090</name>
</gene>
<feature type="chain" id="PRO_5043515810" description="Pesticidal crystal protein Cry22Aa Ig-like domain-containing protein" evidence="2">
    <location>
        <begin position="23"/>
        <end position="1586"/>
    </location>
</feature>
<organism evidence="4 5">
    <name type="scientific">Xylocopilactobacillus apis</name>
    <dbReference type="NCBI Taxonomy" id="2932183"/>
    <lineage>
        <taxon>Bacteria</taxon>
        <taxon>Bacillati</taxon>
        <taxon>Bacillota</taxon>
        <taxon>Bacilli</taxon>
        <taxon>Lactobacillales</taxon>
        <taxon>Lactobacillaceae</taxon>
        <taxon>Xylocopilactobacillus</taxon>
    </lineage>
</organism>
<proteinExistence type="predicted"/>
<evidence type="ECO:0000256" key="1">
    <source>
        <dbReference type="SAM" id="MobiDB-lite"/>
    </source>
</evidence>
<dbReference type="RefSeq" id="WP_317696744.1">
    <property type="nucleotide sequence ID" value="NZ_AP026801.1"/>
</dbReference>
<sequence>MKFKVAGLASTALLLLSPITGAFTAAINTSTVHAENNWDYDVDNPGINSYDALLQNAGPSDGIVDWYPAKDALGDNPTGQELVKELIDLSIATNDSSSNARKVLFNDTVGNLNDIRSEYKTTYDKYPVALGFIAQILNFNNSKSGLGAKLEQDAVDGDQDPTDSDGNSVIAGKIKENPADHAAQIGKNVSDVLGSAFFGDPDDAYAQIYLNGYDNVSQNEANIIRESTSSITIVAQSKSTGKKATAIFKLNNKTLPKGADGMKLNNYVDNSVYALDNKNGNGEIAGLNMTTASQSTIDNLNFSKQSTFWASGTKNANAKDDGAGTIVVPRGTTAKQVAKLIADRKLDGNNSLRESAPMKAVQAAKMPADAGADNEIAGAPTGSNTWKDVSYDHFYESTGVAKANGSGSDSLYNFADSINTGINGPDNPAFSVFSTINENREYNGPFNSRNGWFGQSYNTTKMNTRMIDTNELFDPSKTGKFTNKSAASLPGVKQSEATPFDSDDVSLGHAKNMTDLKSKVAGVLDDNSEKATNVGKVTHLFQPSDYFKEAYDANHFVTNSPSLKDNNVDDIASKIANNGSFSGTDVNAQIKKSFTYETPVSAWLYKSYNNPYSTVVSSAGAKTVDGKTLDETVSTANSTVQPQEYLDLSNPNNQEAKDDPKNIKLSENISPIFVGNYNPSTYEFDATPSGTNPVFFWAGTFKKGLPSDSTNILTIDFNTMINGTSGSVGLPSVNTGNKIMIPAGTSGTLVKYGAVGSDTESYGSGSTTGKEIGQSTIDNSGIGIGTGKINGPGGLVINGSNQKWVMNGKNIGLENGLNGETLNFNNPYDKMEVWDNSQYFVQTWDKNKTTKEAQGDTFVPTDKPEPLIYNINITKDPNQAGGINSDSFEKKTLSAVDSPNFEAKYYYSGYFELAPDGSGDYTIKRFLIGNHLAQTAASTRAYFNSNLYNNPNGYFANDLSTGEAKTYTNNSRFFVSQDFSVGPVSTDMVSDPGGTDLTINGVTYPASKGTNPEVNAEKIIEFTAKNNDPTQNPANQLADPKVKNEFTADNGYKLVSLDEAAEKQGTTVDALANEVAKVTGKSVQTVKNTKWLEASLPRVKTNAGQARINVVVYDKEAVPAPTKQDTKPSFSTTDLSSGNDPFNVSLRPYTTTYDDGAVLKTSDVPDSFKNLLSTTLTAGNPDLVDATGKVSTNKLQQILVSSFLGSWQQNDGSFNQTDSGSGVSSPLYLYGGFGISNSDTKNSYAQWPMGYIDNSGDYNNAINSFSGDFYRGSADLKTADGKTTIKGIPFSALTADVSKLDITKPGTYPVVYTYTNPDNAKDTASITVPVTVSDASAPVFAFQNSKDSTIKVGESFNQNDYKVVGSWAIFNNYSGDYSKLPNFEGIAKNSDGTPQVTVSGNVDTNTPGIYQLTYKAVSTSGAVTTMVRNVTVLPKESTTDWTMNDMKAVGYINYTPGYGIMVYTAPATGAKGQRLAHGTSWKISQKAVNANGDTFYKVGTNQWINGKYVTFSPINTITPLKGEVKIVYKKGYGVNLWKSAGTTGGFYTGRKLKHGTSWKTSGKQNGFYKVGKDQWIQGDYASYKSY</sequence>
<feature type="region of interest" description="Disordered" evidence="1">
    <location>
        <begin position="484"/>
        <end position="504"/>
    </location>
</feature>
<keyword evidence="5" id="KW-1185">Reference proteome</keyword>
<feature type="signal peptide" evidence="2">
    <location>
        <begin position="1"/>
        <end position="22"/>
    </location>
</feature>
<dbReference type="KEGG" id="xak:KIMC2_00090"/>
<evidence type="ECO:0000313" key="4">
    <source>
        <dbReference type="EMBL" id="BDR55447.1"/>
    </source>
</evidence>